<evidence type="ECO:0000313" key="1">
    <source>
        <dbReference type="EMBL" id="KPM42506.1"/>
    </source>
</evidence>
<keyword evidence="2" id="KW-1185">Reference proteome</keyword>
<organism evidence="1 2">
    <name type="scientific">Neonectria ditissima</name>
    <dbReference type="NCBI Taxonomy" id="78410"/>
    <lineage>
        <taxon>Eukaryota</taxon>
        <taxon>Fungi</taxon>
        <taxon>Dikarya</taxon>
        <taxon>Ascomycota</taxon>
        <taxon>Pezizomycotina</taxon>
        <taxon>Sordariomycetes</taxon>
        <taxon>Hypocreomycetidae</taxon>
        <taxon>Hypocreales</taxon>
        <taxon>Nectriaceae</taxon>
        <taxon>Neonectria</taxon>
    </lineage>
</organism>
<name>A0A0P7BPM9_9HYPO</name>
<comment type="caution">
    <text evidence="1">The sequence shown here is derived from an EMBL/GenBank/DDBJ whole genome shotgun (WGS) entry which is preliminary data.</text>
</comment>
<accession>A0A0P7BPM9</accession>
<dbReference type="STRING" id="78410.A0A0P7BPM9"/>
<protein>
    <submittedName>
        <fullName evidence="1">Uncharacterized protein</fullName>
    </submittedName>
</protein>
<evidence type="ECO:0000313" key="2">
    <source>
        <dbReference type="Proteomes" id="UP000050424"/>
    </source>
</evidence>
<reference evidence="1 2" key="1">
    <citation type="submission" date="2015-09" db="EMBL/GenBank/DDBJ databases">
        <title>Draft genome of a European isolate of the apple canker pathogen Neonectria ditissima.</title>
        <authorList>
            <person name="Gomez-Cortecero A."/>
            <person name="Harrison R.J."/>
            <person name="Armitage A.D."/>
        </authorList>
    </citation>
    <scope>NUCLEOTIDE SEQUENCE [LARGE SCALE GENOMIC DNA]</scope>
    <source>
        <strain evidence="1 2">R09/05</strain>
    </source>
</reference>
<proteinExistence type="predicted"/>
<dbReference type="EMBL" id="LKCW01000047">
    <property type="protein sequence ID" value="KPM42506.1"/>
    <property type="molecule type" value="Genomic_DNA"/>
</dbReference>
<dbReference type="AlphaFoldDB" id="A0A0P7BPM9"/>
<dbReference type="OrthoDB" id="5346581at2759"/>
<gene>
    <name evidence="1" type="ORF">AK830_g4045</name>
</gene>
<dbReference type="Proteomes" id="UP000050424">
    <property type="component" value="Unassembled WGS sequence"/>
</dbReference>
<sequence length="358" mass="41033">MASSEPVELAGIDVLDPSHRQAVELALTRLLETEPAKQAFAEIVDGLPTRESYAGFHWPQDGHPTNHHHELCPGVLEKAREFRSTFSATSLSFSLPLLRAFSEATTDSKAFHVRLLELLAVSCHQIAVHLFRLDGTHHPRDYEAWRDEPHERTADASRYPTPFCHSSYLSSEQYPDGTADICGYWAEAKIFGGVVLFNRNEAKTEWPDIYLHGGLLKGPYSLFPPTTEQLDKVTEYLLGEKDSLVEMECPFPIRATKQNRWRWFHWDAAHNHIFRDKYERYISPTRPTVSYRSTMDWPEIADELYLADALHENLEGKPVDKDEVRAAMERLREITPSSPCWSDGGVEARYPWIKDILQ</sequence>